<keyword evidence="1" id="KW-1133">Transmembrane helix</keyword>
<evidence type="ECO:0000256" key="1">
    <source>
        <dbReference type="SAM" id="Phobius"/>
    </source>
</evidence>
<feature type="transmembrane region" description="Helical" evidence="1">
    <location>
        <begin position="38"/>
        <end position="56"/>
    </location>
</feature>
<dbReference type="AlphaFoldDB" id="A0A914WN56"/>
<organism evidence="2 3">
    <name type="scientific">Plectus sambesii</name>
    <dbReference type="NCBI Taxonomy" id="2011161"/>
    <lineage>
        <taxon>Eukaryota</taxon>
        <taxon>Metazoa</taxon>
        <taxon>Ecdysozoa</taxon>
        <taxon>Nematoda</taxon>
        <taxon>Chromadorea</taxon>
        <taxon>Plectida</taxon>
        <taxon>Plectina</taxon>
        <taxon>Plectoidea</taxon>
        <taxon>Plectidae</taxon>
        <taxon>Plectus</taxon>
    </lineage>
</organism>
<keyword evidence="2" id="KW-1185">Reference proteome</keyword>
<dbReference type="WBParaSite" id="PSAMB.scaffold4689size13849.g24920.t1">
    <property type="protein sequence ID" value="PSAMB.scaffold4689size13849.g24920.t1"/>
    <property type="gene ID" value="PSAMB.scaffold4689size13849.g24920"/>
</dbReference>
<keyword evidence="1" id="KW-0812">Transmembrane</keyword>
<protein>
    <submittedName>
        <fullName evidence="3">C2H2-type domain-containing protein</fullName>
    </submittedName>
</protein>
<keyword evidence="1" id="KW-0472">Membrane</keyword>
<evidence type="ECO:0000313" key="2">
    <source>
        <dbReference type="Proteomes" id="UP000887566"/>
    </source>
</evidence>
<reference evidence="3" key="1">
    <citation type="submission" date="2022-11" db="UniProtKB">
        <authorList>
            <consortium name="WormBaseParasite"/>
        </authorList>
    </citation>
    <scope>IDENTIFICATION</scope>
</reference>
<proteinExistence type="predicted"/>
<accession>A0A914WN56</accession>
<dbReference type="Proteomes" id="UP000887566">
    <property type="component" value="Unplaced"/>
</dbReference>
<evidence type="ECO:0000313" key="3">
    <source>
        <dbReference type="WBParaSite" id="PSAMB.scaffold4689size13849.g24920.t1"/>
    </source>
</evidence>
<name>A0A914WN56_9BILA</name>
<sequence length="130" mass="15230">MIVVEKFHNQTAPNSQVNDRLCEPTYGRCGKQQIEDGLYWLGIMALVSWIFVIIYLTKDYWFGDSRCVYCGQNCHNKCDAHLIHLMAHRRPESHWLVEWQSRRQLTLAALRAQRPAKEPDESLESDVLIQ</sequence>